<reference evidence="4" key="1">
    <citation type="submission" date="2021-01" db="EMBL/GenBank/DDBJ databases">
        <title>Adiantum capillus-veneris genome.</title>
        <authorList>
            <person name="Fang Y."/>
            <person name="Liao Q."/>
        </authorList>
    </citation>
    <scope>NUCLEOTIDE SEQUENCE</scope>
    <source>
        <strain evidence="4">H3</strain>
        <tissue evidence="4">Leaf</tissue>
    </source>
</reference>
<evidence type="ECO:0000256" key="1">
    <source>
        <dbReference type="PROSITE-ProRule" id="PRU00649"/>
    </source>
</evidence>
<feature type="compositionally biased region" description="Basic and acidic residues" evidence="2">
    <location>
        <begin position="125"/>
        <end position="144"/>
    </location>
</feature>
<feature type="compositionally biased region" description="Polar residues" evidence="2">
    <location>
        <begin position="106"/>
        <end position="122"/>
    </location>
</feature>
<evidence type="ECO:0000313" key="5">
    <source>
        <dbReference type="Proteomes" id="UP000886520"/>
    </source>
</evidence>
<dbReference type="EMBL" id="JABFUD020000022">
    <property type="protein sequence ID" value="KAI5062466.1"/>
    <property type="molecule type" value="Genomic_DNA"/>
</dbReference>
<organism evidence="4 5">
    <name type="scientific">Adiantum capillus-veneris</name>
    <name type="common">Maidenhair fern</name>
    <dbReference type="NCBI Taxonomy" id="13818"/>
    <lineage>
        <taxon>Eukaryota</taxon>
        <taxon>Viridiplantae</taxon>
        <taxon>Streptophyta</taxon>
        <taxon>Embryophyta</taxon>
        <taxon>Tracheophyta</taxon>
        <taxon>Polypodiopsida</taxon>
        <taxon>Polypodiidae</taxon>
        <taxon>Polypodiales</taxon>
        <taxon>Pteridineae</taxon>
        <taxon>Pteridaceae</taxon>
        <taxon>Vittarioideae</taxon>
        <taxon>Adiantum</taxon>
    </lineage>
</organism>
<proteinExistence type="predicted"/>
<comment type="caution">
    <text evidence="4">The sequence shown here is derived from an EMBL/GenBank/DDBJ whole genome shotgun (WGS) entry which is preliminary data.</text>
</comment>
<dbReference type="InterPro" id="IPR035441">
    <property type="entry name" value="TFIIS/LEDGF_dom_sf"/>
</dbReference>
<evidence type="ECO:0000313" key="4">
    <source>
        <dbReference type="EMBL" id="KAI5062466.1"/>
    </source>
</evidence>
<dbReference type="Pfam" id="PF08711">
    <property type="entry name" value="Med26"/>
    <property type="match status" value="1"/>
</dbReference>
<dbReference type="Gene3D" id="1.20.930.10">
    <property type="entry name" value="Conserved domain common to transcription factors TFIIS, elongin A, CRSP70"/>
    <property type="match status" value="1"/>
</dbReference>
<dbReference type="OrthoDB" id="550309at2759"/>
<protein>
    <recommendedName>
        <fullName evidence="3">TFIIS N-terminal domain-containing protein</fullName>
    </recommendedName>
</protein>
<accession>A0A9D4U6I4</accession>
<feature type="domain" description="TFIIS N-terminal" evidence="3">
    <location>
        <begin position="1"/>
        <end position="65"/>
    </location>
</feature>
<evidence type="ECO:0000259" key="3">
    <source>
        <dbReference type="PROSITE" id="PS51319"/>
    </source>
</evidence>
<dbReference type="PROSITE" id="PS51319">
    <property type="entry name" value="TFIIS_N"/>
    <property type="match status" value="1"/>
</dbReference>
<dbReference type="PANTHER" id="PTHR46554">
    <property type="entry name" value="MEDIATOR OF RNA POLYMERASE II TRANSCRIPTION SUBUNIT 26A-RELATED"/>
    <property type="match status" value="1"/>
</dbReference>
<dbReference type="SUPFAM" id="SSF47676">
    <property type="entry name" value="Conserved domain common to transcription factors TFIIS, elongin A, CRSP70"/>
    <property type="match status" value="1"/>
</dbReference>
<dbReference type="Proteomes" id="UP000886520">
    <property type="component" value="Chromosome 22"/>
</dbReference>
<keyword evidence="5" id="KW-1185">Reference proteome</keyword>
<feature type="compositionally biased region" description="Polar residues" evidence="2">
    <location>
        <begin position="75"/>
        <end position="86"/>
    </location>
</feature>
<evidence type="ECO:0000256" key="2">
    <source>
        <dbReference type="SAM" id="MobiDB-lite"/>
    </source>
</evidence>
<feature type="region of interest" description="Disordered" evidence="2">
    <location>
        <begin position="66"/>
        <end position="172"/>
    </location>
</feature>
<comment type="subcellular location">
    <subcellularLocation>
        <location evidence="1">Nucleus</location>
    </subcellularLocation>
</comment>
<keyword evidence="1" id="KW-0539">Nucleus</keyword>
<sequence length="172" mass="19660">MMMERVLEEMMMVVVRRTQDEHVLSLLQETQVGKLVNGIRKHPASRVAALAQQITDAWKEAIIRAQKQKPKPTNHKTAQSEINAQDNEQRAPQKKMMSLKAPPSNGPKQQSHMRSCTSSTASYVERMEASKRRLQRAYEQEQAAKRQHTIRLLHPSQLPAAPLPRRPAPHHL</sequence>
<gene>
    <name evidence="4" type="ORF">GOP47_0023005</name>
</gene>
<dbReference type="AlphaFoldDB" id="A0A9D4U6I4"/>
<dbReference type="GO" id="GO:0005634">
    <property type="term" value="C:nucleus"/>
    <property type="evidence" value="ECO:0007669"/>
    <property type="project" value="UniProtKB-SubCell"/>
</dbReference>
<dbReference type="InterPro" id="IPR017923">
    <property type="entry name" value="TFIIS_N"/>
</dbReference>
<dbReference type="PANTHER" id="PTHR46554:SF2">
    <property type="entry name" value="TFIIS N-TERMINAL DOMAIN-CONTAINING PROTEIN"/>
    <property type="match status" value="1"/>
</dbReference>
<name>A0A9D4U6I4_ADICA</name>